<dbReference type="Gene3D" id="2.60.40.1180">
    <property type="entry name" value="Golgi alpha-mannosidase II"/>
    <property type="match status" value="1"/>
</dbReference>
<sequence length="492" mass="56430">MKNKLPYLLLLFFVVVPSTLSAQTFAHGMSSSYVLPEDKAVLQKLDQWQDLKFGMIIHYGLYSELGIVESWSICSEEEDWIPRDSTIRYDDYKRKYWETINHFNPEQLDPESWAKYGKVAGMKYVVFTTKHHDGFSLFDTKYSDFSITKGAFKNHPRNNIAKEVFNAFRNEGYMIGAYYSKPDWHSQYYWWDRYATPNRHQNYSIIQNPWRWNQFKTFVYNQIEELMNDSYGSIDILWLDGGWVRPSRLGEAERSGRNYKGSPDIDMPKIAAMARSYQPGILVVDRTVPGEFENYQTPERGIPGTQLNNPWESCIPLGWDWGFTPTDQYKSPVKVIHNLIEITAKGGSLLLGIGPKADGTLPEEVIVRLKSIGEWTSKNGKAIYGTRTTPVYNDGNIWFTQSKDGKKLYAIACLEEGGSIPETIVWKGNEPQKGSRMIYLPTGKSVKWERTSEGIKVTVPKSLPAQAALSFEFTPAQSQVLLINESLTKEKD</sequence>
<accession>A0A5J4SUR4</accession>
<comment type="similarity">
    <text evidence="2">Belongs to the glycosyl hydrolase 29 family.</text>
</comment>
<organism evidence="8">
    <name type="scientific">termite gut metagenome</name>
    <dbReference type="NCBI Taxonomy" id="433724"/>
    <lineage>
        <taxon>unclassified sequences</taxon>
        <taxon>metagenomes</taxon>
        <taxon>organismal metagenomes</taxon>
    </lineage>
</organism>
<evidence type="ECO:0000256" key="5">
    <source>
        <dbReference type="ARBA" id="ARBA00022801"/>
    </source>
</evidence>
<feature type="domain" description="Glycoside hydrolase family 29 N-terminal" evidence="7">
    <location>
        <begin position="27"/>
        <end position="381"/>
    </location>
</feature>
<comment type="caution">
    <text evidence="8">The sequence shown here is derived from an EMBL/GenBank/DDBJ whole genome shotgun (WGS) entry which is preliminary data.</text>
</comment>
<dbReference type="InterPro" id="IPR017853">
    <property type="entry name" value="GH"/>
</dbReference>
<keyword evidence="4" id="KW-0732">Signal</keyword>
<keyword evidence="6" id="KW-0326">Glycosidase</keyword>
<dbReference type="PIRSF" id="PIRSF001092">
    <property type="entry name" value="Alpha-L-fucosidase"/>
    <property type="match status" value="1"/>
</dbReference>
<dbReference type="SMART" id="SM00812">
    <property type="entry name" value="Alpha_L_fucos"/>
    <property type="match status" value="1"/>
</dbReference>
<dbReference type="SUPFAM" id="SSF51445">
    <property type="entry name" value="(Trans)glycosidases"/>
    <property type="match status" value="1"/>
</dbReference>
<dbReference type="GO" id="GO:0006004">
    <property type="term" value="P:fucose metabolic process"/>
    <property type="evidence" value="ECO:0007669"/>
    <property type="project" value="InterPro"/>
</dbReference>
<dbReference type="PANTHER" id="PTHR10030:SF37">
    <property type="entry name" value="ALPHA-L-FUCOSIDASE-RELATED"/>
    <property type="match status" value="1"/>
</dbReference>
<dbReference type="GO" id="GO:0004560">
    <property type="term" value="F:alpha-L-fucosidase activity"/>
    <property type="evidence" value="ECO:0007669"/>
    <property type="project" value="InterPro"/>
</dbReference>
<evidence type="ECO:0000256" key="3">
    <source>
        <dbReference type="ARBA" id="ARBA00012662"/>
    </source>
</evidence>
<dbReference type="AlphaFoldDB" id="A0A5J4SUR4"/>
<evidence type="ECO:0000313" key="8">
    <source>
        <dbReference type="EMBL" id="KAA6348940.1"/>
    </source>
</evidence>
<dbReference type="InterPro" id="IPR016286">
    <property type="entry name" value="FUC_metazoa-typ"/>
</dbReference>
<dbReference type="PRINTS" id="PR00741">
    <property type="entry name" value="GLHYDRLASE29"/>
</dbReference>
<dbReference type="EC" id="3.2.1.51" evidence="3"/>
<dbReference type="InterPro" id="IPR057739">
    <property type="entry name" value="Glyco_hydro_29_N"/>
</dbReference>
<gene>
    <name evidence="8" type="ORF">EZS27_003651</name>
</gene>
<evidence type="ECO:0000259" key="7">
    <source>
        <dbReference type="Pfam" id="PF01120"/>
    </source>
</evidence>
<evidence type="ECO:0000256" key="1">
    <source>
        <dbReference type="ARBA" id="ARBA00004071"/>
    </source>
</evidence>
<protein>
    <recommendedName>
        <fullName evidence="3">alpha-L-fucosidase</fullName>
        <ecNumber evidence="3">3.2.1.51</ecNumber>
    </recommendedName>
</protein>
<dbReference type="InterPro" id="IPR000933">
    <property type="entry name" value="Glyco_hydro_29"/>
</dbReference>
<keyword evidence="5" id="KW-0378">Hydrolase</keyword>
<dbReference type="InterPro" id="IPR013780">
    <property type="entry name" value="Glyco_hydro_b"/>
</dbReference>
<dbReference type="PANTHER" id="PTHR10030">
    <property type="entry name" value="ALPHA-L-FUCOSIDASE"/>
    <property type="match status" value="1"/>
</dbReference>
<dbReference type="Pfam" id="PF01120">
    <property type="entry name" value="Alpha_L_fucos"/>
    <property type="match status" value="1"/>
</dbReference>
<evidence type="ECO:0000256" key="4">
    <source>
        <dbReference type="ARBA" id="ARBA00022729"/>
    </source>
</evidence>
<dbReference type="Gene3D" id="3.20.20.80">
    <property type="entry name" value="Glycosidases"/>
    <property type="match status" value="1"/>
</dbReference>
<comment type="function">
    <text evidence="1">Alpha-L-fucosidase is responsible for hydrolyzing the alpha-1,6-linked fucose joined to the reducing-end N-acetylglucosamine of the carbohydrate moieties of glycoproteins.</text>
</comment>
<evidence type="ECO:0000256" key="6">
    <source>
        <dbReference type="ARBA" id="ARBA00023295"/>
    </source>
</evidence>
<proteinExistence type="inferred from homology"/>
<dbReference type="EMBL" id="SNRY01000057">
    <property type="protein sequence ID" value="KAA6348940.1"/>
    <property type="molecule type" value="Genomic_DNA"/>
</dbReference>
<evidence type="ECO:0000256" key="2">
    <source>
        <dbReference type="ARBA" id="ARBA00007951"/>
    </source>
</evidence>
<dbReference type="GO" id="GO:0016139">
    <property type="term" value="P:glycoside catabolic process"/>
    <property type="evidence" value="ECO:0007669"/>
    <property type="project" value="TreeGrafter"/>
</dbReference>
<reference evidence="8" key="1">
    <citation type="submission" date="2019-03" db="EMBL/GenBank/DDBJ databases">
        <title>Single cell metagenomics reveals metabolic interactions within the superorganism composed of flagellate Streblomastix strix and complex community of Bacteroidetes bacteria on its surface.</title>
        <authorList>
            <person name="Treitli S.C."/>
            <person name="Kolisko M."/>
            <person name="Husnik F."/>
            <person name="Keeling P."/>
            <person name="Hampl V."/>
        </authorList>
    </citation>
    <scope>NUCLEOTIDE SEQUENCE</scope>
    <source>
        <strain evidence="8">STM</strain>
    </source>
</reference>
<dbReference type="GO" id="GO:0005764">
    <property type="term" value="C:lysosome"/>
    <property type="evidence" value="ECO:0007669"/>
    <property type="project" value="TreeGrafter"/>
</dbReference>
<name>A0A5J4SUR4_9ZZZZ</name>